<dbReference type="RefSeq" id="WP_142463824.1">
    <property type="nucleotide sequence ID" value="NZ_CABGHF010000045.1"/>
</dbReference>
<organism evidence="3 4">
    <name type="scientific">Klebsiella spallanzanii</name>
    <dbReference type="NCBI Taxonomy" id="2587528"/>
    <lineage>
        <taxon>Bacteria</taxon>
        <taxon>Pseudomonadati</taxon>
        <taxon>Pseudomonadota</taxon>
        <taxon>Gammaproteobacteria</taxon>
        <taxon>Enterobacterales</taxon>
        <taxon>Enterobacteriaceae</taxon>
        <taxon>Klebsiella/Raoultella group</taxon>
        <taxon>Klebsiella</taxon>
    </lineage>
</organism>
<dbReference type="PANTHER" id="PTHR11280:SF5">
    <property type="entry name" value="GLUCOSAMINE-6-PHOSPHATE ISOMERASE"/>
    <property type="match status" value="1"/>
</dbReference>
<dbReference type="AlphaFoldDB" id="A0A564N786"/>
<sequence>MHIYTQETESQLAQAISLRIIEQLQQRPDSLLCLAGGETTLPVFRACVAAQQAGKADFSRCRFVSLDEWIGLGREDTGSCLQTLSDELFQPLALRREQIVFFDGKAADLQNECRKIDAAIDEHGGLDLVVLGVGMNGHIGFNEPGVNCEQNSHIEPLDEVTRTIAPKYFNRPQPVTQGITLGIQQLRAARQILLMITGAHKAGIVEQFISTPVGPHFPASLLRDLPQTTFWTDRAIPHITEDREEA</sequence>
<accession>A0A564N786</accession>
<dbReference type="GO" id="GO:0004342">
    <property type="term" value="F:glucosamine-6-phosphate deaminase activity"/>
    <property type="evidence" value="ECO:0007669"/>
    <property type="project" value="InterPro"/>
</dbReference>
<name>A0A564N786_9ENTR</name>
<evidence type="ECO:0000313" key="4">
    <source>
        <dbReference type="Proteomes" id="UP000318370"/>
    </source>
</evidence>
<dbReference type="Proteomes" id="UP000318370">
    <property type="component" value="Unassembled WGS sequence"/>
</dbReference>
<dbReference type="PANTHER" id="PTHR11280">
    <property type="entry name" value="GLUCOSAMINE-6-PHOSPHATE ISOMERASE"/>
    <property type="match status" value="1"/>
</dbReference>
<dbReference type="EMBL" id="CABGHF010000045">
    <property type="protein sequence ID" value="VUT01632.1"/>
    <property type="molecule type" value="Genomic_DNA"/>
</dbReference>
<dbReference type="GO" id="GO:0019262">
    <property type="term" value="P:N-acetylneuraminate catabolic process"/>
    <property type="evidence" value="ECO:0007669"/>
    <property type="project" value="TreeGrafter"/>
</dbReference>
<dbReference type="GO" id="GO:0005975">
    <property type="term" value="P:carbohydrate metabolic process"/>
    <property type="evidence" value="ECO:0007669"/>
    <property type="project" value="InterPro"/>
</dbReference>
<evidence type="ECO:0000259" key="2">
    <source>
        <dbReference type="Pfam" id="PF01182"/>
    </source>
</evidence>
<dbReference type="SUPFAM" id="SSF100950">
    <property type="entry name" value="NagB/RpiA/CoA transferase-like"/>
    <property type="match status" value="1"/>
</dbReference>
<dbReference type="InterPro" id="IPR004547">
    <property type="entry name" value="Glucosamine6P_isomerase"/>
</dbReference>
<dbReference type="Gene3D" id="3.40.50.1360">
    <property type="match status" value="1"/>
</dbReference>
<dbReference type="InterPro" id="IPR006148">
    <property type="entry name" value="Glc/Gal-6P_isomerase"/>
</dbReference>
<proteinExistence type="predicted"/>
<evidence type="ECO:0000313" key="3">
    <source>
        <dbReference type="EMBL" id="VUT01632.1"/>
    </source>
</evidence>
<dbReference type="GO" id="GO:0042802">
    <property type="term" value="F:identical protein binding"/>
    <property type="evidence" value="ECO:0007669"/>
    <property type="project" value="TreeGrafter"/>
</dbReference>
<dbReference type="GO" id="GO:0006043">
    <property type="term" value="P:glucosamine catabolic process"/>
    <property type="evidence" value="ECO:0007669"/>
    <property type="project" value="TreeGrafter"/>
</dbReference>
<dbReference type="PROSITE" id="PS01161">
    <property type="entry name" value="GLC_GALNAC_ISOMERASE"/>
    <property type="match status" value="1"/>
</dbReference>
<reference evidence="3 4" key="1">
    <citation type="submission" date="2019-07" db="EMBL/GenBank/DDBJ databases">
        <authorList>
            <person name="Brisse S."/>
            <person name="Rodrigues C."/>
            <person name="Thorpe H."/>
        </authorList>
    </citation>
    <scope>NUCLEOTIDE SEQUENCE [LARGE SCALE GENOMIC DNA]</scope>
    <source>
        <strain evidence="3">SB6408</strain>
    </source>
</reference>
<dbReference type="Pfam" id="PF01182">
    <property type="entry name" value="Glucosamine_iso"/>
    <property type="match status" value="1"/>
</dbReference>
<dbReference type="GO" id="GO:0006046">
    <property type="term" value="P:N-acetylglucosamine catabolic process"/>
    <property type="evidence" value="ECO:0007669"/>
    <property type="project" value="TreeGrafter"/>
</dbReference>
<evidence type="ECO:0000256" key="1">
    <source>
        <dbReference type="ARBA" id="ARBA00022801"/>
    </source>
</evidence>
<keyword evidence="1" id="KW-0378">Hydrolase</keyword>
<feature type="domain" description="Glucosamine/galactosamine-6-phosphate isomerase" evidence="2">
    <location>
        <begin position="6"/>
        <end position="231"/>
    </location>
</feature>
<protein>
    <submittedName>
        <fullName evidence="3">Glucosamine-6-phosphate deaminase 1</fullName>
    </submittedName>
</protein>
<gene>
    <name evidence="3" type="primary">nagB_1</name>
    <name evidence="3" type="ORF">SB6408_01961</name>
</gene>
<dbReference type="GO" id="GO:0005737">
    <property type="term" value="C:cytoplasm"/>
    <property type="evidence" value="ECO:0007669"/>
    <property type="project" value="TreeGrafter"/>
</dbReference>
<dbReference type="CDD" id="cd01399">
    <property type="entry name" value="GlcN6P_deaminase"/>
    <property type="match status" value="1"/>
</dbReference>
<dbReference type="InterPro" id="IPR018321">
    <property type="entry name" value="Glucosamine6P_isomerase_CS"/>
</dbReference>
<dbReference type="InterPro" id="IPR037171">
    <property type="entry name" value="NagB/RpiA_transferase-like"/>
</dbReference>